<protein>
    <submittedName>
        <fullName evidence="1">NADH:ubiquinone oxidoreductase, 30kDa subunit</fullName>
    </submittedName>
</protein>
<name>A0A124RKB5_CYNCS</name>
<gene>
    <name evidence="1" type="ORF">Ccrd_026015</name>
</gene>
<evidence type="ECO:0000313" key="1">
    <source>
        <dbReference type="EMBL" id="KVH01119.1"/>
    </source>
</evidence>
<dbReference type="Gramene" id="KVH01119">
    <property type="protein sequence ID" value="KVH01119"/>
    <property type="gene ID" value="Ccrd_026015"/>
</dbReference>
<comment type="caution">
    <text evidence="1">The sequence shown here is derived from an EMBL/GenBank/DDBJ whole genome shotgun (WGS) entry which is preliminary data.</text>
</comment>
<dbReference type="STRING" id="59895.A0A124RKB5"/>
<dbReference type="EMBL" id="LEKV01007266">
    <property type="protein sequence ID" value="KVH01119.1"/>
    <property type="molecule type" value="Genomic_DNA"/>
</dbReference>
<evidence type="ECO:0000313" key="2">
    <source>
        <dbReference type="Proteomes" id="UP000243975"/>
    </source>
</evidence>
<dbReference type="InterPro" id="IPR037232">
    <property type="entry name" value="NADH_quin_OxRdtase_su_C/D-like"/>
</dbReference>
<accession>A0A124RKB5</accession>
<feature type="non-terminal residue" evidence="1">
    <location>
        <position position="67"/>
    </location>
</feature>
<proteinExistence type="predicted"/>
<dbReference type="Proteomes" id="UP000243975">
    <property type="component" value="Unassembled WGS sequence"/>
</dbReference>
<dbReference type="SUPFAM" id="SSF143243">
    <property type="entry name" value="Nqo5-like"/>
    <property type="match status" value="1"/>
</dbReference>
<sequence>ARRFKARPTTPRALIHKPVTGTNNIKKCNQQYGVDQPEEVCIKVFASRRDPRIPSVFWVWKSVDFQE</sequence>
<dbReference type="AlphaFoldDB" id="A0A124RKB5"/>
<reference evidence="1 2" key="1">
    <citation type="journal article" date="2016" name="Sci. Rep.">
        <title>The genome sequence of the outbreeding globe artichoke constructed de novo incorporating a phase-aware low-pass sequencing strategy of F1 progeny.</title>
        <authorList>
            <person name="Scaglione D."/>
            <person name="Reyes-Chin-Wo S."/>
            <person name="Acquadro A."/>
            <person name="Froenicke L."/>
            <person name="Portis E."/>
            <person name="Beitel C."/>
            <person name="Tirone M."/>
            <person name="Mauro R."/>
            <person name="Lo Monaco A."/>
            <person name="Mauromicale G."/>
            <person name="Faccioli P."/>
            <person name="Cattivelli L."/>
            <person name="Rieseberg L."/>
            <person name="Michelmore R."/>
            <person name="Lanteri S."/>
        </authorList>
    </citation>
    <scope>NUCLEOTIDE SEQUENCE [LARGE SCALE GENOMIC DNA]</scope>
    <source>
        <strain evidence="1">2C</strain>
    </source>
</reference>
<dbReference type="Gene3D" id="3.30.460.80">
    <property type="entry name" value="NADH:ubiquinone oxidoreductase, 30kDa subunit"/>
    <property type="match status" value="1"/>
</dbReference>
<organism evidence="1 2">
    <name type="scientific">Cynara cardunculus var. scolymus</name>
    <name type="common">Globe artichoke</name>
    <name type="synonym">Cynara scolymus</name>
    <dbReference type="NCBI Taxonomy" id="59895"/>
    <lineage>
        <taxon>Eukaryota</taxon>
        <taxon>Viridiplantae</taxon>
        <taxon>Streptophyta</taxon>
        <taxon>Embryophyta</taxon>
        <taxon>Tracheophyta</taxon>
        <taxon>Spermatophyta</taxon>
        <taxon>Magnoliopsida</taxon>
        <taxon>eudicotyledons</taxon>
        <taxon>Gunneridae</taxon>
        <taxon>Pentapetalae</taxon>
        <taxon>asterids</taxon>
        <taxon>campanulids</taxon>
        <taxon>Asterales</taxon>
        <taxon>Asteraceae</taxon>
        <taxon>Carduoideae</taxon>
        <taxon>Cardueae</taxon>
        <taxon>Carduinae</taxon>
        <taxon>Cynara</taxon>
    </lineage>
</organism>
<keyword evidence="2" id="KW-1185">Reference proteome</keyword>